<dbReference type="Proteomes" id="UP000217446">
    <property type="component" value="Unassembled WGS sequence"/>
</dbReference>
<comment type="caution">
    <text evidence="2">The sequence shown here is derived from an EMBL/GenBank/DDBJ whole genome shotgun (WGS) entry which is preliminary data.</text>
</comment>
<protein>
    <submittedName>
        <fullName evidence="2">Cytidine deaminase</fullName>
    </submittedName>
</protein>
<dbReference type="CDD" id="cd01283">
    <property type="entry name" value="cytidine_deaminase"/>
    <property type="match status" value="1"/>
</dbReference>
<sequence>MSIPPAEDLAEAPAEAPAEALDIPLAELTDADRELIAFARDVVDANTDGEEGIHTMGAAVRAVDGTLHAGINVYHFTGGPCAELVALGAARAAGARELDAIVAVGNMGRGVVGPCGRDRQVLLDYHPGIRVILPTTRGVRSVRIEGLMPYAFAWSPGVGATAYPSDPVDPVESC</sequence>
<organism evidence="2 3">
    <name type="scientific">Streptomyces olivochromogenes</name>
    <dbReference type="NCBI Taxonomy" id="1963"/>
    <lineage>
        <taxon>Bacteria</taxon>
        <taxon>Bacillati</taxon>
        <taxon>Actinomycetota</taxon>
        <taxon>Actinomycetes</taxon>
        <taxon>Kitasatosporales</taxon>
        <taxon>Streptomycetaceae</taxon>
        <taxon>Streptomyces</taxon>
    </lineage>
</organism>
<dbReference type="AlphaFoldDB" id="A0A250VG64"/>
<keyword evidence="3" id="KW-1185">Reference proteome</keyword>
<reference evidence="3" key="1">
    <citation type="submission" date="2017-05" db="EMBL/GenBank/DDBJ databases">
        <title>Streptomyces olivochromogenes NBRC 3561 whole genome shotgun sequence.</title>
        <authorList>
            <person name="Dohra H."/>
            <person name="Kodani S."/>
        </authorList>
    </citation>
    <scope>NUCLEOTIDE SEQUENCE [LARGE SCALE GENOMIC DNA]</scope>
    <source>
        <strain evidence="3">NBRC 3561</strain>
    </source>
</reference>
<dbReference type="STRING" id="1963.AQJ27_26770"/>
<name>A0A250VG64_STROL</name>
<dbReference type="InterPro" id="IPR016193">
    <property type="entry name" value="Cytidine_deaminase-like"/>
</dbReference>
<dbReference type="PROSITE" id="PS51747">
    <property type="entry name" value="CYT_DCMP_DEAMINASES_2"/>
    <property type="match status" value="1"/>
</dbReference>
<feature type="domain" description="CMP/dCMP-type deaminase" evidence="1">
    <location>
        <begin position="30"/>
        <end position="155"/>
    </location>
</feature>
<gene>
    <name evidence="2" type="ORF">SO3561_04599</name>
</gene>
<evidence type="ECO:0000259" key="1">
    <source>
        <dbReference type="PROSITE" id="PS51747"/>
    </source>
</evidence>
<evidence type="ECO:0000313" key="2">
    <source>
        <dbReference type="EMBL" id="GAX53074.1"/>
    </source>
</evidence>
<accession>A0A250VG64</accession>
<dbReference type="Gene3D" id="3.40.140.10">
    <property type="entry name" value="Cytidine Deaminase, domain 2"/>
    <property type="match status" value="1"/>
</dbReference>
<dbReference type="GO" id="GO:0003824">
    <property type="term" value="F:catalytic activity"/>
    <property type="evidence" value="ECO:0007669"/>
    <property type="project" value="InterPro"/>
</dbReference>
<evidence type="ECO:0000313" key="3">
    <source>
        <dbReference type="Proteomes" id="UP000217446"/>
    </source>
</evidence>
<dbReference type="EMBL" id="BDQI01000009">
    <property type="protein sequence ID" value="GAX53074.1"/>
    <property type="molecule type" value="Genomic_DNA"/>
</dbReference>
<dbReference type="RefSeq" id="WP_235613626.1">
    <property type="nucleotide sequence ID" value="NZ_BDQI01000009.1"/>
</dbReference>
<dbReference type="InterPro" id="IPR002125">
    <property type="entry name" value="CMP_dCMP_dom"/>
</dbReference>
<dbReference type="SUPFAM" id="SSF53927">
    <property type="entry name" value="Cytidine deaminase-like"/>
    <property type="match status" value="1"/>
</dbReference>
<proteinExistence type="predicted"/>